<name>A0A9N9N8V5_9GLOM</name>
<feature type="non-terminal residue" evidence="1">
    <location>
        <position position="1"/>
    </location>
</feature>
<dbReference type="Proteomes" id="UP000789570">
    <property type="component" value="Unassembled WGS sequence"/>
</dbReference>
<keyword evidence="2" id="KW-1185">Reference proteome</keyword>
<dbReference type="OrthoDB" id="2434281at2759"/>
<evidence type="ECO:0000313" key="1">
    <source>
        <dbReference type="EMBL" id="CAG8712881.1"/>
    </source>
</evidence>
<accession>A0A9N9N8V5</accession>
<organism evidence="1 2">
    <name type="scientific">Funneliformis caledonium</name>
    <dbReference type="NCBI Taxonomy" id="1117310"/>
    <lineage>
        <taxon>Eukaryota</taxon>
        <taxon>Fungi</taxon>
        <taxon>Fungi incertae sedis</taxon>
        <taxon>Mucoromycota</taxon>
        <taxon>Glomeromycotina</taxon>
        <taxon>Glomeromycetes</taxon>
        <taxon>Glomerales</taxon>
        <taxon>Glomeraceae</taxon>
        <taxon>Funneliformis</taxon>
    </lineage>
</organism>
<evidence type="ECO:0000313" key="2">
    <source>
        <dbReference type="Proteomes" id="UP000789570"/>
    </source>
</evidence>
<protein>
    <submittedName>
        <fullName evidence="1">7028_t:CDS:1</fullName>
    </submittedName>
</protein>
<reference evidence="1" key="1">
    <citation type="submission" date="2021-06" db="EMBL/GenBank/DDBJ databases">
        <authorList>
            <person name="Kallberg Y."/>
            <person name="Tangrot J."/>
            <person name="Rosling A."/>
        </authorList>
    </citation>
    <scope>NUCLEOTIDE SEQUENCE</scope>
    <source>
        <strain evidence="1">UK204</strain>
    </source>
</reference>
<sequence>DNADNFSVYDKLVENDKTVNIVKRLQEAAKKYYQEHIYHKEHRLCYIGNSNCTKRRKNQQQREAAKNINVEIDDSTSEQLDDEIEDYNWHNRILTDFKNLKLDIKKENTNSEI</sequence>
<proteinExistence type="predicted"/>
<comment type="caution">
    <text evidence="1">The sequence shown here is derived from an EMBL/GenBank/DDBJ whole genome shotgun (WGS) entry which is preliminary data.</text>
</comment>
<gene>
    <name evidence="1" type="ORF">FCALED_LOCUS14015</name>
</gene>
<dbReference type="AlphaFoldDB" id="A0A9N9N8V5"/>
<dbReference type="EMBL" id="CAJVPQ010009131">
    <property type="protein sequence ID" value="CAG8712881.1"/>
    <property type="molecule type" value="Genomic_DNA"/>
</dbReference>